<evidence type="ECO:0000259" key="6">
    <source>
        <dbReference type="SMART" id="SM00983"/>
    </source>
</evidence>
<dbReference type="RefSeq" id="WP_377555635.1">
    <property type="nucleotide sequence ID" value="NZ_JBHUHQ010000013.1"/>
</dbReference>
<evidence type="ECO:0000313" key="8">
    <source>
        <dbReference type="Proteomes" id="UP001597383"/>
    </source>
</evidence>
<dbReference type="Pfam" id="PF04265">
    <property type="entry name" value="TPK_B1_binding"/>
    <property type="match status" value="1"/>
</dbReference>
<keyword evidence="2" id="KW-0547">Nucleotide-binding</keyword>
<comment type="caution">
    <text evidence="7">The sequence shown here is derived from an EMBL/GenBank/DDBJ whole genome shotgun (WGS) entry which is preliminary data.</text>
</comment>
<keyword evidence="4" id="KW-0067">ATP-binding</keyword>
<dbReference type="InterPro" id="IPR053149">
    <property type="entry name" value="TPK"/>
</dbReference>
<organism evidence="7 8">
    <name type="scientific">Ornithinibacillus salinisoli</name>
    <dbReference type="NCBI Taxonomy" id="1848459"/>
    <lineage>
        <taxon>Bacteria</taxon>
        <taxon>Bacillati</taxon>
        <taxon>Bacillota</taxon>
        <taxon>Bacilli</taxon>
        <taxon>Bacillales</taxon>
        <taxon>Bacillaceae</taxon>
        <taxon>Ornithinibacillus</taxon>
    </lineage>
</organism>
<dbReference type="InterPro" id="IPR036371">
    <property type="entry name" value="TPK_B1-bd_sf"/>
</dbReference>
<gene>
    <name evidence="7" type="ORF">ACFSJF_07265</name>
</gene>
<dbReference type="PANTHER" id="PTHR41299">
    <property type="entry name" value="THIAMINE PYROPHOSPHOKINASE"/>
    <property type="match status" value="1"/>
</dbReference>
<sequence length="215" mass="24037">MKTIGIVGNGPTNILPNLSLYKYNVDYWIGADRGAVTLLEQNIALDLAVGDFDSVTSQEKSKIQQYAGLFQEYAIEKDETDIEIALRKAFKLNPDKIILFAVTGGRLDHTLANIQLLKTIITKDIEAVIIDQQNKIELTLPGSYIVHNDHEYPNLSFIPVTEQVKGLTLTDFYYPLTDATICYGSTLSISNKLLLNNGTFSYKEGILLFIKSRDL</sequence>
<evidence type="ECO:0000313" key="7">
    <source>
        <dbReference type="EMBL" id="MFD2044057.1"/>
    </source>
</evidence>
<dbReference type="GO" id="GO:0004788">
    <property type="term" value="F:thiamine diphosphokinase activity"/>
    <property type="evidence" value="ECO:0007669"/>
    <property type="project" value="UniProtKB-EC"/>
</dbReference>
<evidence type="ECO:0000256" key="2">
    <source>
        <dbReference type="ARBA" id="ARBA00022741"/>
    </source>
</evidence>
<dbReference type="SUPFAM" id="SSF63999">
    <property type="entry name" value="Thiamin pyrophosphokinase, catalytic domain"/>
    <property type="match status" value="1"/>
</dbReference>
<accession>A0ABW4VWN4</accession>
<name>A0ABW4VWN4_9BACI</name>
<keyword evidence="3" id="KW-0418">Kinase</keyword>
<dbReference type="InterPro" id="IPR036759">
    <property type="entry name" value="TPK_catalytic_sf"/>
</dbReference>
<dbReference type="Proteomes" id="UP001597383">
    <property type="component" value="Unassembled WGS sequence"/>
</dbReference>
<keyword evidence="8" id="KW-1185">Reference proteome</keyword>
<dbReference type="InterPro" id="IPR007373">
    <property type="entry name" value="Thiamin_PyroPKinase_B1-bd"/>
</dbReference>
<dbReference type="InterPro" id="IPR007371">
    <property type="entry name" value="TPK_catalytic"/>
</dbReference>
<dbReference type="EC" id="2.7.6.2" evidence="5"/>
<dbReference type="InterPro" id="IPR006282">
    <property type="entry name" value="Thi_PPkinase"/>
</dbReference>
<dbReference type="SUPFAM" id="SSF63862">
    <property type="entry name" value="Thiamin pyrophosphokinase, substrate-binding domain"/>
    <property type="match status" value="1"/>
</dbReference>
<dbReference type="SMART" id="SM00983">
    <property type="entry name" value="TPK_B1_binding"/>
    <property type="match status" value="1"/>
</dbReference>
<evidence type="ECO:0000256" key="4">
    <source>
        <dbReference type="ARBA" id="ARBA00022840"/>
    </source>
</evidence>
<dbReference type="CDD" id="cd07995">
    <property type="entry name" value="TPK"/>
    <property type="match status" value="1"/>
</dbReference>
<feature type="domain" description="Thiamin pyrophosphokinase thiamin-binding" evidence="6">
    <location>
        <begin position="142"/>
        <end position="208"/>
    </location>
</feature>
<dbReference type="Gene3D" id="3.40.50.10240">
    <property type="entry name" value="Thiamin pyrophosphokinase, catalytic domain"/>
    <property type="match status" value="1"/>
</dbReference>
<proteinExistence type="predicted"/>
<dbReference type="EMBL" id="JBHUHQ010000013">
    <property type="protein sequence ID" value="MFD2044057.1"/>
    <property type="molecule type" value="Genomic_DNA"/>
</dbReference>
<evidence type="ECO:0000256" key="3">
    <source>
        <dbReference type="ARBA" id="ARBA00022777"/>
    </source>
</evidence>
<protein>
    <recommendedName>
        <fullName evidence="5">Thiamine diphosphokinase</fullName>
        <ecNumber evidence="5">2.7.6.2</ecNumber>
    </recommendedName>
</protein>
<reference evidence="8" key="1">
    <citation type="journal article" date="2019" name="Int. J. Syst. Evol. Microbiol.">
        <title>The Global Catalogue of Microorganisms (GCM) 10K type strain sequencing project: providing services to taxonomists for standard genome sequencing and annotation.</title>
        <authorList>
            <consortium name="The Broad Institute Genomics Platform"/>
            <consortium name="The Broad Institute Genome Sequencing Center for Infectious Disease"/>
            <person name="Wu L."/>
            <person name="Ma J."/>
        </authorList>
    </citation>
    <scope>NUCLEOTIDE SEQUENCE [LARGE SCALE GENOMIC DNA]</scope>
    <source>
        <strain evidence="8">R28</strain>
    </source>
</reference>
<evidence type="ECO:0000256" key="1">
    <source>
        <dbReference type="ARBA" id="ARBA00022679"/>
    </source>
</evidence>
<keyword evidence="1 7" id="KW-0808">Transferase</keyword>
<evidence type="ECO:0000256" key="5">
    <source>
        <dbReference type="NCBIfam" id="TIGR01378"/>
    </source>
</evidence>
<dbReference type="PANTHER" id="PTHR41299:SF1">
    <property type="entry name" value="THIAMINE PYROPHOSPHOKINASE"/>
    <property type="match status" value="1"/>
</dbReference>
<dbReference type="NCBIfam" id="TIGR01378">
    <property type="entry name" value="thi_PPkinase"/>
    <property type="match status" value="1"/>
</dbReference>
<dbReference type="Pfam" id="PF04263">
    <property type="entry name" value="TPK_catalytic"/>
    <property type="match status" value="1"/>
</dbReference>